<proteinExistence type="predicted"/>
<dbReference type="RefSeq" id="WP_239363047.1">
    <property type="nucleotide sequence ID" value="NZ_JAKREW010000004.1"/>
</dbReference>
<evidence type="ECO:0000313" key="2">
    <source>
        <dbReference type="Proteomes" id="UP001201701"/>
    </source>
</evidence>
<comment type="caution">
    <text evidence="1">The sequence shown here is derived from an EMBL/GenBank/DDBJ whole genome shotgun (WGS) entry which is preliminary data.</text>
</comment>
<gene>
    <name evidence="1" type="ORF">L4923_06985</name>
</gene>
<accession>A0ABS9QDP4</accession>
<dbReference type="EMBL" id="JAKREW010000004">
    <property type="protein sequence ID" value="MCG7504764.1"/>
    <property type="molecule type" value="Genomic_DNA"/>
</dbReference>
<sequence length="173" mass="19425">MKARPVRISGDRENGFLVHVPIGRDGVNEATLDLDDYNELVSFKVYPNWQLRGGQVGARGPLGIEVLIARVLTNAEPGQRVLYVDGSPFNLRRGNLDLQDWGSSIRHDRGELIEAHAEFERRKLIEVAAGSYHPRFWKPEIFQPDRITKPRQPGARTLGPNFIPIKAKALPVA</sequence>
<evidence type="ECO:0000313" key="1">
    <source>
        <dbReference type="EMBL" id="MCG7504764.1"/>
    </source>
</evidence>
<keyword evidence="2" id="KW-1185">Reference proteome</keyword>
<dbReference type="Proteomes" id="UP001201701">
    <property type="component" value="Unassembled WGS sequence"/>
</dbReference>
<reference evidence="1 2" key="1">
    <citation type="submission" date="2022-02" db="EMBL/GenBank/DDBJ databases">
        <title>Draft genome sequence of Mezorhizobium retamae strain IRAMC:0171 isolated from Retama raetam nodules.</title>
        <authorList>
            <person name="Bengaied R."/>
            <person name="Sbissi I."/>
            <person name="Huber K."/>
            <person name="Ghodbane F."/>
            <person name="Nouioui I."/>
            <person name="Tarhouni M."/>
            <person name="Gtari M."/>
        </authorList>
    </citation>
    <scope>NUCLEOTIDE SEQUENCE [LARGE SCALE GENOMIC DNA]</scope>
    <source>
        <strain evidence="1 2">IRAMC:0171</strain>
    </source>
</reference>
<organism evidence="1 2">
    <name type="scientific">Mesorhizobium retamae</name>
    <dbReference type="NCBI Taxonomy" id="2912854"/>
    <lineage>
        <taxon>Bacteria</taxon>
        <taxon>Pseudomonadati</taxon>
        <taxon>Pseudomonadota</taxon>
        <taxon>Alphaproteobacteria</taxon>
        <taxon>Hyphomicrobiales</taxon>
        <taxon>Phyllobacteriaceae</taxon>
        <taxon>Mesorhizobium</taxon>
    </lineage>
</organism>
<protein>
    <submittedName>
        <fullName evidence="1">Uncharacterized protein</fullName>
    </submittedName>
</protein>
<name>A0ABS9QDP4_9HYPH</name>